<evidence type="ECO:0000313" key="3">
    <source>
        <dbReference type="Proteomes" id="UP000799291"/>
    </source>
</evidence>
<gene>
    <name evidence="2" type="ORF">K458DRAFT_86961</name>
</gene>
<dbReference type="EMBL" id="MU005593">
    <property type="protein sequence ID" value="KAF2681163.1"/>
    <property type="molecule type" value="Genomic_DNA"/>
</dbReference>
<feature type="region of interest" description="Disordered" evidence="1">
    <location>
        <begin position="45"/>
        <end position="66"/>
    </location>
</feature>
<dbReference type="AlphaFoldDB" id="A0A6G1IT83"/>
<name>A0A6G1IT83_9PLEO</name>
<sequence>MALSARYTISRDGCSSRRTTLNPKSLGLLSRVVCFELHPPRITSDVASSTTRRPTPKLHRHGTASNTERGNLNPFFETIGRRTFGLIRIPVLRLQLSFLCLCVSGNCYSQRPYWLVDLGLATLESHEYPSEPIAMLTIVSPSPLVNALLDGSGIALSSSLT</sequence>
<evidence type="ECO:0000256" key="1">
    <source>
        <dbReference type="SAM" id="MobiDB-lite"/>
    </source>
</evidence>
<reference evidence="2" key="1">
    <citation type="journal article" date="2020" name="Stud. Mycol.">
        <title>101 Dothideomycetes genomes: a test case for predicting lifestyles and emergence of pathogens.</title>
        <authorList>
            <person name="Haridas S."/>
            <person name="Albert R."/>
            <person name="Binder M."/>
            <person name="Bloem J."/>
            <person name="Labutti K."/>
            <person name="Salamov A."/>
            <person name="Andreopoulos B."/>
            <person name="Baker S."/>
            <person name="Barry K."/>
            <person name="Bills G."/>
            <person name="Bluhm B."/>
            <person name="Cannon C."/>
            <person name="Castanera R."/>
            <person name="Culley D."/>
            <person name="Daum C."/>
            <person name="Ezra D."/>
            <person name="Gonzalez J."/>
            <person name="Henrissat B."/>
            <person name="Kuo A."/>
            <person name="Liang C."/>
            <person name="Lipzen A."/>
            <person name="Lutzoni F."/>
            <person name="Magnuson J."/>
            <person name="Mondo S."/>
            <person name="Nolan M."/>
            <person name="Ohm R."/>
            <person name="Pangilinan J."/>
            <person name="Park H.-J."/>
            <person name="Ramirez L."/>
            <person name="Alfaro M."/>
            <person name="Sun H."/>
            <person name="Tritt A."/>
            <person name="Yoshinaga Y."/>
            <person name="Zwiers L.-H."/>
            <person name="Turgeon B."/>
            <person name="Goodwin S."/>
            <person name="Spatafora J."/>
            <person name="Crous P."/>
            <person name="Grigoriev I."/>
        </authorList>
    </citation>
    <scope>NUCLEOTIDE SEQUENCE</scope>
    <source>
        <strain evidence="2">CBS 122367</strain>
    </source>
</reference>
<accession>A0A6G1IT83</accession>
<evidence type="ECO:0000313" key="2">
    <source>
        <dbReference type="EMBL" id="KAF2681163.1"/>
    </source>
</evidence>
<dbReference type="Proteomes" id="UP000799291">
    <property type="component" value="Unassembled WGS sequence"/>
</dbReference>
<protein>
    <submittedName>
        <fullName evidence="2">Uncharacterized protein</fullName>
    </submittedName>
</protein>
<organism evidence="2 3">
    <name type="scientific">Lentithecium fluviatile CBS 122367</name>
    <dbReference type="NCBI Taxonomy" id="1168545"/>
    <lineage>
        <taxon>Eukaryota</taxon>
        <taxon>Fungi</taxon>
        <taxon>Dikarya</taxon>
        <taxon>Ascomycota</taxon>
        <taxon>Pezizomycotina</taxon>
        <taxon>Dothideomycetes</taxon>
        <taxon>Pleosporomycetidae</taxon>
        <taxon>Pleosporales</taxon>
        <taxon>Massarineae</taxon>
        <taxon>Lentitheciaceae</taxon>
        <taxon>Lentithecium</taxon>
    </lineage>
</organism>
<proteinExistence type="predicted"/>
<keyword evidence="3" id="KW-1185">Reference proteome</keyword>